<dbReference type="InterPro" id="IPR006153">
    <property type="entry name" value="Cation/H_exchanger_TM"/>
</dbReference>
<feature type="transmembrane region" description="Helical" evidence="9">
    <location>
        <begin position="305"/>
        <end position="327"/>
    </location>
</feature>
<feature type="transmembrane region" description="Helical" evidence="9">
    <location>
        <begin position="88"/>
        <end position="112"/>
    </location>
</feature>
<dbReference type="Proteomes" id="UP000189286">
    <property type="component" value="Unassembled WGS sequence"/>
</dbReference>
<keyword evidence="6 9" id="KW-1133">Transmembrane helix</keyword>
<dbReference type="NCBIfam" id="TIGR00932">
    <property type="entry name" value="2a37"/>
    <property type="match status" value="1"/>
</dbReference>
<evidence type="ECO:0000256" key="6">
    <source>
        <dbReference type="ARBA" id="ARBA00022989"/>
    </source>
</evidence>
<keyword evidence="3" id="KW-0813">Transport</keyword>
<keyword evidence="14" id="KW-1185">Reference proteome</keyword>
<dbReference type="AlphaFoldDB" id="A0A1V2R7G8"/>
<dbReference type="InterPro" id="IPR003148">
    <property type="entry name" value="RCK_N"/>
</dbReference>
<reference evidence="11 14" key="3">
    <citation type="submission" date="2024-10" db="EMBL/GenBank/DDBJ databases">
        <authorList>
            <person name="Lu C.-H."/>
        </authorList>
    </citation>
    <scope>NUCLEOTIDE SEQUENCE [LARGE SCALE GENOMIC DNA]</scope>
    <source>
        <strain evidence="11 14">22ZTDG03-2</strain>
    </source>
</reference>
<evidence type="ECO:0000256" key="7">
    <source>
        <dbReference type="ARBA" id="ARBA00023065"/>
    </source>
</evidence>
<dbReference type="Pfam" id="PF02254">
    <property type="entry name" value="TrkA_N"/>
    <property type="match status" value="1"/>
</dbReference>
<gene>
    <name evidence="11" type="primary">ybaL</name>
    <name evidence="11" type="ORF">ACIPUP_11995</name>
    <name evidence="12" type="ORF">BSK71_03310</name>
</gene>
<dbReference type="PANTHER" id="PTHR42751:SF1">
    <property type="entry name" value="CATION_PROTON ANTIPORTER YBAL-RELATED"/>
    <property type="match status" value="1"/>
</dbReference>
<dbReference type="SUPFAM" id="SSF51735">
    <property type="entry name" value="NAD(P)-binding Rossmann-fold domains"/>
    <property type="match status" value="1"/>
</dbReference>
<evidence type="ECO:0000256" key="1">
    <source>
        <dbReference type="ARBA" id="ARBA00004141"/>
    </source>
</evidence>
<keyword evidence="4" id="KW-0050">Antiport</keyword>
<dbReference type="Gene3D" id="3.40.50.720">
    <property type="entry name" value="NAD(P)-binding Rossmann-like Domain"/>
    <property type="match status" value="1"/>
</dbReference>
<feature type="transmembrane region" description="Helical" evidence="9">
    <location>
        <begin position="368"/>
        <end position="387"/>
    </location>
</feature>
<dbReference type="GO" id="GO:0008324">
    <property type="term" value="F:monoatomic cation transmembrane transporter activity"/>
    <property type="evidence" value="ECO:0007669"/>
    <property type="project" value="InterPro"/>
</dbReference>
<feature type="transmembrane region" description="Helical" evidence="9">
    <location>
        <begin position="57"/>
        <end position="76"/>
    </location>
</feature>
<feature type="transmembrane region" description="Helical" evidence="9">
    <location>
        <begin position="148"/>
        <end position="169"/>
    </location>
</feature>
<dbReference type="EMBL" id="JBIXLL010000006">
    <property type="protein sequence ID" value="MFJ5429876.1"/>
    <property type="molecule type" value="Genomic_DNA"/>
</dbReference>
<dbReference type="PROSITE" id="PS51201">
    <property type="entry name" value="RCK_N"/>
    <property type="match status" value="1"/>
</dbReference>
<dbReference type="Proteomes" id="UP001617689">
    <property type="component" value="Unassembled WGS sequence"/>
</dbReference>
<dbReference type="InterPro" id="IPR036291">
    <property type="entry name" value="NAD(P)-bd_dom_sf"/>
</dbReference>
<evidence type="ECO:0000256" key="4">
    <source>
        <dbReference type="ARBA" id="ARBA00022449"/>
    </source>
</evidence>
<dbReference type="Pfam" id="PF00999">
    <property type="entry name" value="Na_H_Exchanger"/>
    <property type="match status" value="1"/>
</dbReference>
<protein>
    <submittedName>
        <fullName evidence="12">Kef family K(+) transporter</fullName>
    </submittedName>
    <submittedName>
        <fullName evidence="11">YbaL family putative K(+) efflux transporter</fullName>
    </submittedName>
</protein>
<keyword evidence="5 9" id="KW-0812">Transmembrane</keyword>
<feature type="domain" description="RCK N-terminal" evidence="10">
    <location>
        <begin position="417"/>
        <end position="534"/>
    </location>
</feature>
<evidence type="ECO:0000313" key="12">
    <source>
        <dbReference type="EMBL" id="ONK08282.1"/>
    </source>
</evidence>
<sequence>MHAATPLISTIAGGLVLAFLLGILANRLRISPLVGYLAAGVLVGPFTPGFVADTSLASELAELGVILLMFGVGLHFSLKDLMAVKSIAIPGAIAQIAVATLLGMGLSAMLGWSLASGLVFGLCLSTASTVVLLRALEERQLIDSQRGQIAIGWLIVEDLAMVLTLVLLPAFGDMIGSEHADTSKLLTDLAWTIGKVIAFITLMIVVGRRLVPWVLAKSASTGSRELFTLAVLAMALGIAFGAVKLFDVSFALGAFFAGVVLNESELSQRAAHDTLPLRDAFAVLFFVSVGMLFDPMILLNDPISVLITLAIIVFGKSAAAFVLVRLFGHSKRTALTISASLAQIGEFAFILAGLGIVLGLLSEEGRNLVLAGAILSIMINPLLFTLLERYLAKHETIEEQIVEEAIEEEKQIPVDMCNHALLVGYGRVGSLIGAKLHQAGIPIVVIENSRTRVDALREQGIKAVLGNATKPEIMDIARLDCARWLLLTIPNGYEAGEIVAAARDKRADLEIIARAHYDDEVSYIMEHGANEVVMGEREIANSMITMLRLDETPPAPQACPI</sequence>
<feature type="transmembrane region" description="Helical" evidence="9">
    <location>
        <begin position="118"/>
        <end position="136"/>
    </location>
</feature>
<feature type="transmembrane region" description="Helical" evidence="9">
    <location>
        <begin position="189"/>
        <end position="206"/>
    </location>
</feature>
<dbReference type="InterPro" id="IPR038770">
    <property type="entry name" value="Na+/solute_symporter_sf"/>
</dbReference>
<evidence type="ECO:0000313" key="11">
    <source>
        <dbReference type="EMBL" id="MFJ5429876.1"/>
    </source>
</evidence>
<feature type="transmembrane region" description="Helical" evidence="9">
    <location>
        <begin position="226"/>
        <end position="243"/>
    </location>
</feature>
<evidence type="ECO:0000256" key="9">
    <source>
        <dbReference type="SAM" id="Phobius"/>
    </source>
</evidence>
<dbReference type="GO" id="GO:0016020">
    <property type="term" value="C:membrane"/>
    <property type="evidence" value="ECO:0007669"/>
    <property type="project" value="UniProtKB-SubCell"/>
</dbReference>
<reference evidence="12" key="1">
    <citation type="submission" date="2016-11" db="EMBL/GenBank/DDBJ databases">
        <authorList>
            <person name="Jaros S."/>
            <person name="Januszkiewicz K."/>
            <person name="Wedrychowicz H."/>
        </authorList>
    </citation>
    <scope>NUCLEOTIDE SEQUENCE [LARGE SCALE GENOMIC DNA]</scope>
    <source>
        <strain evidence="12">ICMP 9972</strain>
    </source>
</reference>
<dbReference type="Gene3D" id="1.20.1530.20">
    <property type="match status" value="1"/>
</dbReference>
<keyword evidence="7" id="KW-0406">Ion transport</keyword>
<evidence type="ECO:0000259" key="10">
    <source>
        <dbReference type="PROSITE" id="PS51201"/>
    </source>
</evidence>
<proteinExistence type="inferred from homology"/>
<keyword evidence="8 9" id="KW-0472">Membrane</keyword>
<evidence type="ECO:0000256" key="2">
    <source>
        <dbReference type="ARBA" id="ARBA00005551"/>
    </source>
</evidence>
<feature type="transmembrane region" description="Helical" evidence="9">
    <location>
        <begin position="339"/>
        <end position="362"/>
    </location>
</feature>
<dbReference type="GO" id="GO:0006813">
    <property type="term" value="P:potassium ion transport"/>
    <property type="evidence" value="ECO:0007669"/>
    <property type="project" value="InterPro"/>
</dbReference>
<feature type="transmembrane region" description="Helical" evidence="9">
    <location>
        <begin position="280"/>
        <end position="299"/>
    </location>
</feature>
<dbReference type="OrthoDB" id="9781411at2"/>
<evidence type="ECO:0000256" key="5">
    <source>
        <dbReference type="ARBA" id="ARBA00022692"/>
    </source>
</evidence>
<comment type="caution">
    <text evidence="12">The sequence shown here is derived from an EMBL/GenBank/DDBJ whole genome shotgun (WGS) entry which is preliminary data.</text>
</comment>
<accession>A0A1V2R7G8</accession>
<feature type="transmembrane region" description="Helical" evidence="9">
    <location>
        <begin position="6"/>
        <end position="26"/>
    </location>
</feature>
<name>A0A1V2R7G8_9GAMM</name>
<comment type="subcellular location">
    <subcellularLocation>
        <location evidence="1">Membrane</location>
        <topology evidence="1">Multi-pass membrane protein</topology>
    </subcellularLocation>
</comment>
<dbReference type="GO" id="GO:1902600">
    <property type="term" value="P:proton transmembrane transport"/>
    <property type="evidence" value="ECO:0007669"/>
    <property type="project" value="InterPro"/>
</dbReference>
<dbReference type="GO" id="GO:0015297">
    <property type="term" value="F:antiporter activity"/>
    <property type="evidence" value="ECO:0007669"/>
    <property type="project" value="UniProtKB-KW"/>
</dbReference>
<evidence type="ECO:0000313" key="14">
    <source>
        <dbReference type="Proteomes" id="UP001617689"/>
    </source>
</evidence>
<dbReference type="RefSeq" id="WP_039356238.1">
    <property type="nucleotide sequence ID" value="NZ_CP097896.1"/>
</dbReference>
<evidence type="ECO:0000256" key="8">
    <source>
        <dbReference type="ARBA" id="ARBA00023136"/>
    </source>
</evidence>
<dbReference type="PANTHER" id="PTHR42751">
    <property type="entry name" value="SODIUM/HYDROGEN EXCHANGER FAMILY/TRKA DOMAIN PROTEIN"/>
    <property type="match status" value="1"/>
</dbReference>
<feature type="transmembrane region" description="Helical" evidence="9">
    <location>
        <begin position="33"/>
        <end position="51"/>
    </location>
</feature>
<evidence type="ECO:0000313" key="13">
    <source>
        <dbReference type="Proteomes" id="UP000189286"/>
    </source>
</evidence>
<evidence type="ECO:0000256" key="3">
    <source>
        <dbReference type="ARBA" id="ARBA00022448"/>
    </source>
</evidence>
<reference evidence="13" key="2">
    <citation type="submission" date="2016-11" db="EMBL/GenBank/DDBJ databases">
        <authorList>
            <person name="Panda P."/>
            <person name="Visnovsky S."/>
            <person name="Pitman A."/>
        </authorList>
    </citation>
    <scope>NUCLEOTIDE SEQUENCE [LARGE SCALE GENOMIC DNA]</scope>
    <source>
        <strain evidence="13">ICMP 9972</strain>
    </source>
</reference>
<dbReference type="EMBL" id="MPUJ01000002">
    <property type="protein sequence ID" value="ONK08282.1"/>
    <property type="molecule type" value="Genomic_DNA"/>
</dbReference>
<dbReference type="InterPro" id="IPR004771">
    <property type="entry name" value="K/H_exchanger"/>
</dbReference>
<comment type="similarity">
    <text evidence="2">Belongs to the monovalent cation:proton antiporter 2 (CPA2) transporter (TC 2.A.37) family.</text>
</comment>
<dbReference type="NCBIfam" id="NF007950">
    <property type="entry name" value="PRK10669.1"/>
    <property type="match status" value="1"/>
</dbReference>
<organism evidence="12 13">
    <name type="scientific">Pectobacterium actinidiae</name>
    <dbReference type="NCBI Taxonomy" id="1507808"/>
    <lineage>
        <taxon>Bacteria</taxon>
        <taxon>Pseudomonadati</taxon>
        <taxon>Pseudomonadota</taxon>
        <taxon>Gammaproteobacteria</taxon>
        <taxon>Enterobacterales</taxon>
        <taxon>Pectobacteriaceae</taxon>
        <taxon>Pectobacterium</taxon>
    </lineage>
</organism>